<comment type="caution">
    <text evidence="2">The sequence shown here is derived from an EMBL/GenBank/DDBJ whole genome shotgun (WGS) entry which is preliminary data.</text>
</comment>
<dbReference type="PANTHER" id="PTHR33112:SF9">
    <property type="entry name" value="HETEROKARYON INCOMPATIBILITY DOMAIN-CONTAINING PROTEIN"/>
    <property type="match status" value="1"/>
</dbReference>
<dbReference type="EMBL" id="VCHE01000225">
    <property type="protein sequence ID" value="KAB2569115.1"/>
    <property type="molecule type" value="Genomic_DNA"/>
</dbReference>
<name>A0A5N5CUU8_9PEZI</name>
<dbReference type="OrthoDB" id="3486565at2759"/>
<gene>
    <name evidence="2" type="ORF">DBV05_g12209</name>
</gene>
<accession>A0A5N5CUU8</accession>
<protein>
    <recommendedName>
        <fullName evidence="1">Heterokaryon incompatibility domain-containing protein</fullName>
    </recommendedName>
</protein>
<dbReference type="Proteomes" id="UP000325902">
    <property type="component" value="Unassembled WGS sequence"/>
</dbReference>
<proteinExistence type="predicted"/>
<evidence type="ECO:0000313" key="2">
    <source>
        <dbReference type="EMBL" id="KAB2569115.1"/>
    </source>
</evidence>
<dbReference type="PANTHER" id="PTHR33112">
    <property type="entry name" value="DOMAIN PROTEIN, PUTATIVE-RELATED"/>
    <property type="match status" value="1"/>
</dbReference>
<organism evidence="2 3">
    <name type="scientific">Lasiodiplodia theobromae</name>
    <dbReference type="NCBI Taxonomy" id="45133"/>
    <lineage>
        <taxon>Eukaryota</taxon>
        <taxon>Fungi</taxon>
        <taxon>Dikarya</taxon>
        <taxon>Ascomycota</taxon>
        <taxon>Pezizomycotina</taxon>
        <taxon>Dothideomycetes</taxon>
        <taxon>Dothideomycetes incertae sedis</taxon>
        <taxon>Botryosphaeriales</taxon>
        <taxon>Botryosphaeriaceae</taxon>
        <taxon>Lasiodiplodia</taxon>
    </lineage>
</organism>
<evidence type="ECO:0000259" key="1">
    <source>
        <dbReference type="Pfam" id="PF06985"/>
    </source>
</evidence>
<dbReference type="AlphaFoldDB" id="A0A5N5CUU8"/>
<evidence type="ECO:0000313" key="3">
    <source>
        <dbReference type="Proteomes" id="UP000325902"/>
    </source>
</evidence>
<dbReference type="Pfam" id="PF06985">
    <property type="entry name" value="HET"/>
    <property type="match status" value="1"/>
</dbReference>
<feature type="domain" description="Heterokaryon incompatibility" evidence="1">
    <location>
        <begin position="49"/>
        <end position="219"/>
    </location>
</feature>
<dbReference type="InterPro" id="IPR010730">
    <property type="entry name" value="HET"/>
</dbReference>
<sequence length="598" mass="67534">MFAHCKKNHKACWEESQPFMPTRLIDVGHPGDQTATIFLREHLSEPQPYLTLSYRWTNNQDTALTTHANRAQRLRGFPAAELPQLMQDVVAMARKLGIRYVWIDALCIIQDDREDWALEAPQMSQIYRESALTLSISTALDNDSNSITPRNLVDIPFAHPADAPTPPAFFVRTAPTHNVPHNLTSIHGHLGPFDGTGKDLPFALAEKHPVFARGWCFQERQLSRRVLHHTSTELIWACRRATWCECGATSRRHPPPPSPRCPRRRKATVHQAPISAPDVMPLVFEDWRMLVHDYSWNELTYDGDVLPAVSGLAHAYREGLGGEFVTGAYSAGHWGRDLPHSLLWHTLDARDFVYVMAGTTDVQMTNSRRAADVAPSWSWASVRGPVRWPTEGVFAVVNEFECARDGVEVEWTEVRAECPLKTGDEMGQLAGEAEMWVRTRVVREVKSAFLEACCSAPPGFAKEPPDDDVLFVSELADGKEVCMSVFLDTVEDRDAWRESSVWFARVCRVTREEDAELGEEGMRWRRKVGTVALMLLQRDDGKFRRIGIATSPRKRIDEVDVGIFAQEVGDAKEMIDSPEDNAFDECFESVEEIEICIV</sequence>
<reference evidence="2 3" key="1">
    <citation type="journal article" date="2019" name="Sci. Rep.">
        <title>A multi-omics analysis of the grapevine pathogen Lasiodiplodia theobromae reveals that temperature affects the expression of virulence- and pathogenicity-related genes.</title>
        <authorList>
            <person name="Felix C."/>
            <person name="Meneses R."/>
            <person name="Goncalves M.F.M."/>
            <person name="Tilleman L."/>
            <person name="Duarte A.S."/>
            <person name="Jorrin-Novo J.V."/>
            <person name="Van de Peer Y."/>
            <person name="Deforce D."/>
            <person name="Van Nieuwerburgh F."/>
            <person name="Esteves A.C."/>
            <person name="Alves A."/>
        </authorList>
    </citation>
    <scope>NUCLEOTIDE SEQUENCE [LARGE SCALE GENOMIC DNA]</scope>
    <source>
        <strain evidence="2 3">LA-SOL3</strain>
    </source>
</reference>
<keyword evidence="3" id="KW-1185">Reference proteome</keyword>